<evidence type="ECO:0000313" key="2">
    <source>
        <dbReference type="Proteomes" id="UP000015920"/>
    </source>
</evidence>
<dbReference type="EMBL" id="CP006691">
    <property type="protein sequence ID" value="AGT74833.1"/>
    <property type="molecule type" value="Genomic_DNA"/>
</dbReference>
<dbReference type="Proteomes" id="UP000015920">
    <property type="component" value="Chromosome"/>
</dbReference>
<protein>
    <submittedName>
        <fullName evidence="1">Uncharacterized protein</fullName>
    </submittedName>
</protein>
<proteinExistence type="predicted"/>
<accession>T1UEF2</accession>
<dbReference type="KEGG" id="hpys:HPSA20_1626"/>
<dbReference type="PATRIC" id="fig|1352356.3.peg.1586"/>
<sequence length="57" mass="6499">MLNLPNYVKTTMDLIDFSKCANALIKRPPRARHQEIPSPFPLFERTKGLLNTIKATS</sequence>
<organism evidence="1 2">
    <name type="scientific">Helicobacter pylori SouthAfrica20</name>
    <dbReference type="NCBI Taxonomy" id="1352356"/>
    <lineage>
        <taxon>Bacteria</taxon>
        <taxon>Pseudomonadati</taxon>
        <taxon>Campylobacterota</taxon>
        <taxon>Epsilonproteobacteria</taxon>
        <taxon>Campylobacterales</taxon>
        <taxon>Helicobacteraceae</taxon>
        <taxon>Helicobacter</taxon>
    </lineage>
</organism>
<evidence type="ECO:0000313" key="1">
    <source>
        <dbReference type="EMBL" id="AGT74833.1"/>
    </source>
</evidence>
<dbReference type="AlphaFoldDB" id="T1UEF2"/>
<reference evidence="1 2" key="1">
    <citation type="journal article" date="2013" name="Genome Announc.">
        <title>Genome Sequences of Three hpAfrica2 Strains of Helicobacter pylori.</title>
        <authorList>
            <person name="Duncan S.S."/>
            <person name="Bertoli M.T."/>
            <person name="Kersulyte D."/>
            <person name="Valk P.L."/>
            <person name="Tamma S."/>
            <person name="Segal I."/>
            <person name="McClain M.S."/>
            <person name="Cover T.L."/>
            <person name="Berg D.E."/>
        </authorList>
    </citation>
    <scope>NUCLEOTIDE SEQUENCE [LARGE SCALE GENOMIC DNA]</scope>
    <source>
        <strain evidence="1">SouthAfrica20</strain>
    </source>
</reference>
<dbReference type="HOGENOM" id="CLU_2990520_0_0_7"/>
<gene>
    <name evidence="1" type="ORF">HPSA20_1626</name>
</gene>
<name>T1UEF2_HELPX</name>